<gene>
    <name evidence="7" type="ORF">B4U79_11313</name>
</gene>
<dbReference type="SUPFAM" id="SSF53474">
    <property type="entry name" value="alpha/beta-Hydrolases"/>
    <property type="match status" value="1"/>
</dbReference>
<comment type="similarity">
    <text evidence="2 4">Belongs to the AB hydrolase superfamily. Lipase family.</text>
</comment>
<dbReference type="OrthoDB" id="199913at2759"/>
<name>A0A443QTW4_9ACAR</name>
<feature type="chain" id="PRO_5019524390" evidence="5">
    <location>
        <begin position="24"/>
        <end position="362"/>
    </location>
</feature>
<dbReference type="EMBL" id="NCKU01004093">
    <property type="protein sequence ID" value="RWS06456.1"/>
    <property type="molecule type" value="Genomic_DNA"/>
</dbReference>
<evidence type="ECO:0000313" key="7">
    <source>
        <dbReference type="EMBL" id="RWS06456.1"/>
    </source>
</evidence>
<reference evidence="7 8" key="1">
    <citation type="journal article" date="2018" name="Gigascience">
        <title>Genomes of trombidid mites reveal novel predicted allergens and laterally-transferred genes associated with secondary metabolism.</title>
        <authorList>
            <person name="Dong X."/>
            <person name="Chaisiri K."/>
            <person name="Xia D."/>
            <person name="Armstrong S.D."/>
            <person name="Fang Y."/>
            <person name="Donnelly M.J."/>
            <person name="Kadowaki T."/>
            <person name="McGarry J.W."/>
            <person name="Darby A.C."/>
            <person name="Makepeace B.L."/>
        </authorList>
    </citation>
    <scope>NUCLEOTIDE SEQUENCE [LARGE SCALE GENOMIC DNA]</scope>
    <source>
        <strain evidence="7">UoL-WK</strain>
    </source>
</reference>
<evidence type="ECO:0000256" key="5">
    <source>
        <dbReference type="SAM" id="SignalP"/>
    </source>
</evidence>
<organism evidence="7 8">
    <name type="scientific">Dinothrombium tinctorium</name>
    <dbReference type="NCBI Taxonomy" id="1965070"/>
    <lineage>
        <taxon>Eukaryota</taxon>
        <taxon>Metazoa</taxon>
        <taxon>Ecdysozoa</taxon>
        <taxon>Arthropoda</taxon>
        <taxon>Chelicerata</taxon>
        <taxon>Arachnida</taxon>
        <taxon>Acari</taxon>
        <taxon>Acariformes</taxon>
        <taxon>Trombidiformes</taxon>
        <taxon>Prostigmata</taxon>
        <taxon>Anystina</taxon>
        <taxon>Parasitengona</taxon>
        <taxon>Trombidioidea</taxon>
        <taxon>Trombidiidae</taxon>
        <taxon>Dinothrombium</taxon>
    </lineage>
</organism>
<evidence type="ECO:0000256" key="1">
    <source>
        <dbReference type="ARBA" id="ARBA00004613"/>
    </source>
</evidence>
<dbReference type="AlphaFoldDB" id="A0A443QTW4"/>
<feature type="signal peptide" evidence="5">
    <location>
        <begin position="1"/>
        <end position="23"/>
    </location>
</feature>
<comment type="caution">
    <text evidence="7">The sequence shown here is derived from an EMBL/GenBank/DDBJ whole genome shotgun (WGS) entry which is preliminary data.</text>
</comment>
<dbReference type="GO" id="GO:0016042">
    <property type="term" value="P:lipid catabolic process"/>
    <property type="evidence" value="ECO:0007669"/>
    <property type="project" value="TreeGrafter"/>
</dbReference>
<dbReference type="PANTHER" id="PTHR11610:SF185">
    <property type="entry name" value="LD47264P"/>
    <property type="match status" value="1"/>
</dbReference>
<dbReference type="Gene3D" id="3.40.50.1820">
    <property type="entry name" value="alpha/beta hydrolase"/>
    <property type="match status" value="1"/>
</dbReference>
<protein>
    <submittedName>
        <fullName evidence="7">Pancreatic triacylglycerol lipase-like protein</fullName>
    </submittedName>
</protein>
<keyword evidence="8" id="KW-1185">Reference proteome</keyword>
<dbReference type="Proteomes" id="UP000285301">
    <property type="component" value="Unassembled WGS sequence"/>
</dbReference>
<dbReference type="Pfam" id="PF00151">
    <property type="entry name" value="Lipase"/>
    <property type="match status" value="1"/>
</dbReference>
<dbReference type="PANTHER" id="PTHR11610">
    <property type="entry name" value="LIPASE"/>
    <property type="match status" value="1"/>
</dbReference>
<dbReference type="PRINTS" id="PR00821">
    <property type="entry name" value="TAGLIPASE"/>
</dbReference>
<evidence type="ECO:0000256" key="2">
    <source>
        <dbReference type="ARBA" id="ARBA00010701"/>
    </source>
</evidence>
<dbReference type="GO" id="GO:0016298">
    <property type="term" value="F:lipase activity"/>
    <property type="evidence" value="ECO:0007669"/>
    <property type="project" value="InterPro"/>
</dbReference>
<accession>A0A443QTW4</accession>
<dbReference type="InterPro" id="IPR033906">
    <property type="entry name" value="Lipase_N"/>
</dbReference>
<dbReference type="InterPro" id="IPR013818">
    <property type="entry name" value="Lipase"/>
</dbReference>
<dbReference type="GO" id="GO:0005615">
    <property type="term" value="C:extracellular space"/>
    <property type="evidence" value="ECO:0007669"/>
    <property type="project" value="TreeGrafter"/>
</dbReference>
<comment type="subcellular location">
    <subcellularLocation>
        <location evidence="1">Secreted</location>
    </subcellularLocation>
</comment>
<evidence type="ECO:0000256" key="3">
    <source>
        <dbReference type="ARBA" id="ARBA00022525"/>
    </source>
</evidence>
<dbReference type="CDD" id="cd00707">
    <property type="entry name" value="Pancreat_lipase_like"/>
    <property type="match status" value="1"/>
</dbReference>
<dbReference type="STRING" id="1965070.A0A443QTW4"/>
<evidence type="ECO:0000256" key="4">
    <source>
        <dbReference type="RuleBase" id="RU004262"/>
    </source>
</evidence>
<dbReference type="InterPro" id="IPR000734">
    <property type="entry name" value="TAG_lipase"/>
</dbReference>
<feature type="non-terminal residue" evidence="7">
    <location>
        <position position="362"/>
    </location>
</feature>
<evidence type="ECO:0000313" key="8">
    <source>
        <dbReference type="Proteomes" id="UP000285301"/>
    </source>
</evidence>
<keyword evidence="3" id="KW-0964">Secreted</keyword>
<evidence type="ECO:0000259" key="6">
    <source>
        <dbReference type="Pfam" id="PF00151"/>
    </source>
</evidence>
<dbReference type="InterPro" id="IPR029058">
    <property type="entry name" value="AB_hydrolase_fold"/>
</dbReference>
<proteinExistence type="inferred from homology"/>
<sequence length="362" mass="40638">MNPYFQNVILCLYLMTKLQGNHATGVNIIDATPTTRCIHELGCFPITKDFIDPINRPINSLPSTRKEIDTQKLKNLFASNFEGNIPTKMIIPGYLDNLIFAPWLTQMKDALLAYEHCNVIIVEWTNITPYHIAAADSRVVGAEIANLILFLETHANTSRALFHLIGHSLGAHIAAYAGQRVRKISRITGLDPARPLFQNMPISVRLDPSDADFVDNIHTDTTGIFPFGFSIPNGHVDFFPNGPHLQPGCEDDKINRGFEALNNRGILQGIVQSLRFTFSCNHQRAYQFFIESIRNKHCTFVGVKCSSFADFLNGKCLCDDSPDSCAPMGISAADYFQFGIGTPEIKETYKWFLKTDRREPFC</sequence>
<feature type="domain" description="Lipase" evidence="6">
    <location>
        <begin position="67"/>
        <end position="361"/>
    </location>
</feature>
<keyword evidence="5" id="KW-0732">Signal</keyword>